<dbReference type="EMBL" id="BMAT01008799">
    <property type="protein sequence ID" value="GFR92856.1"/>
    <property type="molecule type" value="Genomic_DNA"/>
</dbReference>
<proteinExistence type="predicted"/>
<dbReference type="AlphaFoldDB" id="A0AAV4H809"/>
<reference evidence="1 2" key="1">
    <citation type="journal article" date="2021" name="Elife">
        <title>Chloroplast acquisition without the gene transfer in kleptoplastic sea slugs, Plakobranchus ocellatus.</title>
        <authorList>
            <person name="Maeda T."/>
            <person name="Takahashi S."/>
            <person name="Yoshida T."/>
            <person name="Shimamura S."/>
            <person name="Takaki Y."/>
            <person name="Nagai Y."/>
            <person name="Toyoda A."/>
            <person name="Suzuki Y."/>
            <person name="Arimoto A."/>
            <person name="Ishii H."/>
            <person name="Satoh N."/>
            <person name="Nishiyama T."/>
            <person name="Hasebe M."/>
            <person name="Maruyama T."/>
            <person name="Minagawa J."/>
            <person name="Obokata J."/>
            <person name="Shigenobu S."/>
        </authorList>
    </citation>
    <scope>NUCLEOTIDE SEQUENCE [LARGE SCALE GENOMIC DNA]</scope>
</reference>
<evidence type="ECO:0000313" key="2">
    <source>
        <dbReference type="Proteomes" id="UP000762676"/>
    </source>
</evidence>
<comment type="caution">
    <text evidence="1">The sequence shown here is derived from an EMBL/GenBank/DDBJ whole genome shotgun (WGS) entry which is preliminary data.</text>
</comment>
<name>A0AAV4H809_9GAST</name>
<protein>
    <submittedName>
        <fullName evidence="1">Pol polyprotein</fullName>
    </submittedName>
</protein>
<accession>A0AAV4H809</accession>
<dbReference type="Proteomes" id="UP000762676">
    <property type="component" value="Unassembled WGS sequence"/>
</dbReference>
<organism evidence="1 2">
    <name type="scientific">Elysia marginata</name>
    <dbReference type="NCBI Taxonomy" id="1093978"/>
    <lineage>
        <taxon>Eukaryota</taxon>
        <taxon>Metazoa</taxon>
        <taxon>Spiralia</taxon>
        <taxon>Lophotrochozoa</taxon>
        <taxon>Mollusca</taxon>
        <taxon>Gastropoda</taxon>
        <taxon>Heterobranchia</taxon>
        <taxon>Euthyneura</taxon>
        <taxon>Panpulmonata</taxon>
        <taxon>Sacoglossa</taxon>
        <taxon>Placobranchoidea</taxon>
        <taxon>Plakobranchidae</taxon>
        <taxon>Elysia</taxon>
    </lineage>
</organism>
<dbReference type="Gene3D" id="3.10.10.10">
    <property type="entry name" value="HIV Type 1 Reverse Transcriptase, subunit A, domain 1"/>
    <property type="match status" value="1"/>
</dbReference>
<evidence type="ECO:0000313" key="1">
    <source>
        <dbReference type="EMBL" id="GFR92856.1"/>
    </source>
</evidence>
<gene>
    <name evidence="1" type="ORF">ElyMa_004364000</name>
</gene>
<keyword evidence="2" id="KW-1185">Reference proteome</keyword>
<sequence length="84" mass="9198">MGTQYSDSASNITVVVSEHIEQDPETPGGYPVPLRKDVEIELQKLQEQGIIKQVTEPTDWCSGLIVVPKANGENTSLRGCDKTQ</sequence>